<sequence>MYRLIIKQFIRSRAVVVTLSLLFIMGVVSIFIGRQFIEHEQRSIEQVTQHQHDHIERNVKYHGENVGLLLYYLRFALINKPTELAGLSIGQRDINPSVQRVTIRNLEAQKYDTDLQNPASLMYGNLDFGFVVVYLFPLVIIALIFNLLSDEKENATAKLVSIQSQSFRRYLFVKLSARAVVVYTMLFILFGIAIVVLNLPLDAALLAFVIVSVLYLAFWFALCFWITSLQKSSNYSALALLSLWLVLAIVLPAAVNSYVSNKFPVPESLSTFIKQRDGYHQKWDVDKGVTMEKFYNHYPQFRKYVAPDDEFSYTWYYAMQQMGDDEARYDSWAMRSKIRQREYTSRWWASFVPTMHAHLSFNELSRSSLENHLTFLDQTNAFHEKLRLYFYPYIFDNKPLPKDAWDSFTPEYTEHVQSVPWVSTLLPLVIVTAIFVLIAVFNMRKLVLH</sequence>
<dbReference type="RefSeq" id="WP_112746075.1">
    <property type="nucleotide sequence ID" value="NZ_QMFY01000002.1"/>
</dbReference>
<name>A0A364Y5Z2_9BACT</name>
<feature type="transmembrane region" description="Helical" evidence="1">
    <location>
        <begin position="12"/>
        <end position="32"/>
    </location>
</feature>
<feature type="transmembrane region" description="Helical" evidence="1">
    <location>
        <begin position="203"/>
        <end position="226"/>
    </location>
</feature>
<dbReference type="PANTHER" id="PTHR43471">
    <property type="entry name" value="ABC TRANSPORTER PERMEASE"/>
    <property type="match status" value="1"/>
</dbReference>
<keyword evidence="1" id="KW-1133">Transmembrane helix</keyword>
<evidence type="ECO:0000256" key="1">
    <source>
        <dbReference type="SAM" id="Phobius"/>
    </source>
</evidence>
<dbReference type="InterPro" id="IPR021913">
    <property type="entry name" value="DUF3526"/>
</dbReference>
<keyword evidence="1" id="KW-0812">Transmembrane</keyword>
<feature type="transmembrane region" description="Helical" evidence="1">
    <location>
        <begin position="128"/>
        <end position="148"/>
    </location>
</feature>
<comment type="caution">
    <text evidence="2">The sequence shown here is derived from an EMBL/GenBank/DDBJ whole genome shotgun (WGS) entry which is preliminary data.</text>
</comment>
<evidence type="ECO:0000313" key="3">
    <source>
        <dbReference type="Proteomes" id="UP000251889"/>
    </source>
</evidence>
<reference evidence="2 3" key="1">
    <citation type="submission" date="2018-06" db="EMBL/GenBank/DDBJ databases">
        <title>Chryseolinea flavus sp. nov., a member of the phylum Bacteroidetes isolated from soil.</title>
        <authorList>
            <person name="Li Y."/>
            <person name="Wang J."/>
        </authorList>
    </citation>
    <scope>NUCLEOTIDE SEQUENCE [LARGE SCALE GENOMIC DNA]</scope>
    <source>
        <strain evidence="2 3">SDU1-6</strain>
    </source>
</reference>
<keyword evidence="3" id="KW-1185">Reference proteome</keyword>
<keyword evidence="1" id="KW-0472">Membrane</keyword>
<evidence type="ECO:0000313" key="2">
    <source>
        <dbReference type="EMBL" id="RAW02252.1"/>
    </source>
</evidence>
<dbReference type="EMBL" id="QMFY01000002">
    <property type="protein sequence ID" value="RAW02252.1"/>
    <property type="molecule type" value="Genomic_DNA"/>
</dbReference>
<protein>
    <submittedName>
        <fullName evidence="2">ABC transporter permease</fullName>
    </submittedName>
</protein>
<dbReference type="OrthoDB" id="6016419at2"/>
<dbReference type="PANTHER" id="PTHR43471:SF1">
    <property type="entry name" value="ABC TRANSPORTER PERMEASE PROTEIN NOSY-RELATED"/>
    <property type="match status" value="1"/>
</dbReference>
<feature type="transmembrane region" description="Helical" evidence="1">
    <location>
        <begin position="238"/>
        <end position="259"/>
    </location>
</feature>
<dbReference type="Pfam" id="PF12040">
    <property type="entry name" value="DUF3526"/>
    <property type="match status" value="1"/>
</dbReference>
<feature type="transmembrane region" description="Helical" evidence="1">
    <location>
        <begin position="421"/>
        <end position="441"/>
    </location>
</feature>
<feature type="transmembrane region" description="Helical" evidence="1">
    <location>
        <begin position="175"/>
        <end position="197"/>
    </location>
</feature>
<dbReference type="AlphaFoldDB" id="A0A364Y5Z2"/>
<proteinExistence type="predicted"/>
<accession>A0A364Y5Z2</accession>
<dbReference type="Proteomes" id="UP000251889">
    <property type="component" value="Unassembled WGS sequence"/>
</dbReference>
<gene>
    <name evidence="2" type="ORF">DQQ10_06835</name>
</gene>
<organism evidence="2 3">
    <name type="scientific">Pseudochryseolinea flava</name>
    <dbReference type="NCBI Taxonomy" id="2059302"/>
    <lineage>
        <taxon>Bacteria</taxon>
        <taxon>Pseudomonadati</taxon>
        <taxon>Bacteroidota</taxon>
        <taxon>Cytophagia</taxon>
        <taxon>Cytophagales</taxon>
        <taxon>Fulvivirgaceae</taxon>
        <taxon>Pseudochryseolinea</taxon>
    </lineage>
</organism>